<comment type="catalytic activity">
    <reaction evidence="7">
        <text>(R)-pantoate + NADP(+) = 2-dehydropantoate + NADPH + H(+)</text>
        <dbReference type="Rhea" id="RHEA:16233"/>
        <dbReference type="ChEBI" id="CHEBI:11561"/>
        <dbReference type="ChEBI" id="CHEBI:15378"/>
        <dbReference type="ChEBI" id="CHEBI:15980"/>
        <dbReference type="ChEBI" id="CHEBI:57783"/>
        <dbReference type="ChEBI" id="CHEBI:58349"/>
        <dbReference type="EC" id="1.1.1.169"/>
    </reaction>
</comment>
<dbReference type="InterPro" id="IPR013328">
    <property type="entry name" value="6PGD_dom2"/>
</dbReference>
<proteinExistence type="predicted"/>
<evidence type="ECO:0000256" key="1">
    <source>
        <dbReference type="ARBA" id="ARBA00004994"/>
    </source>
</evidence>
<organism evidence="10 11">
    <name type="scientific">Amphritea opalescens</name>
    <dbReference type="NCBI Taxonomy" id="2490544"/>
    <lineage>
        <taxon>Bacteria</taxon>
        <taxon>Pseudomonadati</taxon>
        <taxon>Pseudomonadota</taxon>
        <taxon>Gammaproteobacteria</taxon>
        <taxon>Oceanospirillales</taxon>
        <taxon>Oceanospirillaceae</taxon>
        <taxon>Amphritea</taxon>
    </lineage>
</organism>
<evidence type="ECO:0000256" key="2">
    <source>
        <dbReference type="ARBA" id="ARBA00013014"/>
    </source>
</evidence>
<dbReference type="EMBL" id="RQXW01000007">
    <property type="protein sequence ID" value="RTE65890.1"/>
    <property type="molecule type" value="Genomic_DNA"/>
</dbReference>
<keyword evidence="5" id="KW-0560">Oxidoreductase</keyword>
<dbReference type="InterPro" id="IPR013752">
    <property type="entry name" value="KPA_reductase"/>
</dbReference>
<accession>A0A430KQZ5</accession>
<dbReference type="Proteomes" id="UP000283087">
    <property type="component" value="Unassembled WGS sequence"/>
</dbReference>
<name>A0A430KQZ5_9GAMM</name>
<comment type="caution">
    <text evidence="10">The sequence shown here is derived from an EMBL/GenBank/DDBJ whole genome shotgun (WGS) entry which is preliminary data.</text>
</comment>
<evidence type="ECO:0000256" key="7">
    <source>
        <dbReference type="ARBA" id="ARBA00048793"/>
    </source>
</evidence>
<dbReference type="InterPro" id="IPR051402">
    <property type="entry name" value="KPR-Related"/>
</dbReference>
<dbReference type="Pfam" id="PF02558">
    <property type="entry name" value="ApbA"/>
    <property type="match status" value="1"/>
</dbReference>
<feature type="domain" description="Ketopantoate reductase C-terminal" evidence="9">
    <location>
        <begin position="197"/>
        <end position="317"/>
    </location>
</feature>
<dbReference type="RefSeq" id="WP_126158397.1">
    <property type="nucleotide sequence ID" value="NZ_RQXW01000007.1"/>
</dbReference>
<evidence type="ECO:0000313" key="10">
    <source>
        <dbReference type="EMBL" id="RTE65890.1"/>
    </source>
</evidence>
<dbReference type="GO" id="GO:0015940">
    <property type="term" value="P:pantothenate biosynthetic process"/>
    <property type="evidence" value="ECO:0007669"/>
    <property type="project" value="UniProtKB-UniPathway"/>
</dbReference>
<dbReference type="InterPro" id="IPR008927">
    <property type="entry name" value="6-PGluconate_DH-like_C_sf"/>
</dbReference>
<protein>
    <recommendedName>
        <fullName evidence="3">2-dehydropantoate 2-reductase</fullName>
        <ecNumber evidence="2">1.1.1.169</ecNumber>
    </recommendedName>
    <alternativeName>
        <fullName evidence="6">Ketopantoate reductase</fullName>
    </alternativeName>
</protein>
<evidence type="ECO:0000256" key="5">
    <source>
        <dbReference type="ARBA" id="ARBA00023002"/>
    </source>
</evidence>
<dbReference type="PANTHER" id="PTHR21708">
    <property type="entry name" value="PROBABLE 2-DEHYDROPANTOATE 2-REDUCTASE"/>
    <property type="match status" value="1"/>
</dbReference>
<dbReference type="PANTHER" id="PTHR21708:SF45">
    <property type="entry name" value="2-DEHYDROPANTOATE 2-REDUCTASE"/>
    <property type="match status" value="1"/>
</dbReference>
<keyword evidence="4" id="KW-0566">Pantothenate biosynthesis</keyword>
<evidence type="ECO:0000256" key="6">
    <source>
        <dbReference type="ARBA" id="ARBA00032024"/>
    </source>
</evidence>
<evidence type="ECO:0000313" key="11">
    <source>
        <dbReference type="Proteomes" id="UP000283087"/>
    </source>
</evidence>
<evidence type="ECO:0000259" key="9">
    <source>
        <dbReference type="Pfam" id="PF08546"/>
    </source>
</evidence>
<keyword evidence="11" id="KW-1185">Reference proteome</keyword>
<dbReference type="Gene3D" id="1.10.1040.10">
    <property type="entry name" value="N-(1-d-carboxylethyl)-l-norvaline Dehydrogenase, domain 2"/>
    <property type="match status" value="1"/>
</dbReference>
<dbReference type="Pfam" id="PF08546">
    <property type="entry name" value="ApbA_C"/>
    <property type="match status" value="1"/>
</dbReference>
<dbReference type="GO" id="GO:0008677">
    <property type="term" value="F:2-dehydropantoate 2-reductase activity"/>
    <property type="evidence" value="ECO:0007669"/>
    <property type="project" value="UniProtKB-EC"/>
</dbReference>
<dbReference type="SUPFAM" id="SSF48179">
    <property type="entry name" value="6-phosphogluconate dehydrogenase C-terminal domain-like"/>
    <property type="match status" value="1"/>
</dbReference>
<evidence type="ECO:0000256" key="4">
    <source>
        <dbReference type="ARBA" id="ARBA00022655"/>
    </source>
</evidence>
<reference evidence="10 11" key="1">
    <citation type="submission" date="2018-11" db="EMBL/GenBank/DDBJ databases">
        <title>The draft genome sequence of Amphritea opalescens ANRC-JH13T.</title>
        <authorList>
            <person name="Fang Z."/>
            <person name="Zhang Y."/>
            <person name="Han X."/>
        </authorList>
    </citation>
    <scope>NUCLEOTIDE SEQUENCE [LARGE SCALE GENOMIC DNA]</scope>
    <source>
        <strain evidence="10 11">ANRC-JH13</strain>
    </source>
</reference>
<gene>
    <name evidence="10" type="ORF">EH243_09390</name>
</gene>
<dbReference type="EC" id="1.1.1.169" evidence="2"/>
<dbReference type="InterPro" id="IPR036291">
    <property type="entry name" value="NAD(P)-bd_dom_sf"/>
</dbReference>
<dbReference type="AlphaFoldDB" id="A0A430KQZ5"/>
<evidence type="ECO:0000259" key="8">
    <source>
        <dbReference type="Pfam" id="PF02558"/>
    </source>
</evidence>
<dbReference type="GO" id="GO:0005737">
    <property type="term" value="C:cytoplasm"/>
    <property type="evidence" value="ECO:0007669"/>
    <property type="project" value="TreeGrafter"/>
</dbReference>
<comment type="pathway">
    <text evidence="1">Cofactor biosynthesis; (R)-pantothenate biosynthesis; (R)-pantoate from 3-methyl-2-oxobutanoate: step 2/2.</text>
</comment>
<evidence type="ECO:0000256" key="3">
    <source>
        <dbReference type="ARBA" id="ARBA00019465"/>
    </source>
</evidence>
<dbReference type="UniPathway" id="UPA00028">
    <property type="reaction ID" value="UER00004"/>
</dbReference>
<feature type="domain" description="Ketopantoate reductase N-terminal" evidence="8">
    <location>
        <begin position="3"/>
        <end position="169"/>
    </location>
</feature>
<dbReference type="FunFam" id="1.10.1040.10:FF:000017">
    <property type="entry name" value="2-dehydropantoate 2-reductase"/>
    <property type="match status" value="1"/>
</dbReference>
<dbReference type="NCBIfam" id="NF005089">
    <property type="entry name" value="PRK06522.1-4"/>
    <property type="match status" value="1"/>
</dbReference>
<sequence>MKVCVYGAGAIGGLIAARLSAADATVSVIARGQTLLALQQNGVGLTEEGETRFYPVSAVSHANELDVQDLIIIAVKQPAVSAIIKNIEPLIGEQTRVLLAMNGVPWWFFDGLPKVTSDPILTTVDPQGDLRDHLPSHQVIGCVVHLAAASTSPGVIKLSTGNHLIIGEPSGEPSAPTLQIGELLKKSGFSVDISATIQRNIWFKLLGNMTINPISALTRATADRILDDPLLNQFCCKAMTEALAIGHEIGCPIDQTPEERNAQTQTLGAFKTSMLQDVEAGKPLEYVALVGVVYEIAEKLGKEVPYTAALYGLIRQLDKSLQANQ</sequence>
<dbReference type="SUPFAM" id="SSF51735">
    <property type="entry name" value="NAD(P)-binding Rossmann-fold domains"/>
    <property type="match status" value="1"/>
</dbReference>
<dbReference type="Gene3D" id="3.40.50.720">
    <property type="entry name" value="NAD(P)-binding Rossmann-like Domain"/>
    <property type="match status" value="1"/>
</dbReference>
<dbReference type="OrthoDB" id="6530772at2"/>
<dbReference type="InterPro" id="IPR013332">
    <property type="entry name" value="KPR_N"/>
</dbReference>